<sequence length="477" mass="53319">MDFSLSSTQLFYHLIDKESSERDLILSGVRRSSPQLAHEVDALLKQANNDSVIEALEAHLSTTSQATICYENLHIDRYVIGHELGRGGFASVYYATRCDSLFHQQYAIKFFHPEILGLLGQEALFSEAQLLADVSHSNIAKVYDAGVYNGVVYIVMEFVDGVNLKTYLSSQKLSFEQKLMMFRDICLAVEHAHQHQVVHGDLKPQNILICSDGTPKIIDFNIAPKVQPLNIGDRGVHASSVVALTRSYASPEQLDGDTIDCRTDVYALGRILYLDILRAQPRGDMTKVVALATHCSLNHRYARAIDLAKDIENVRCCFPLTQESTVRVEVIKKSIVRSPVFTLCSTALMLIMVVVIMALSTATQDLNRQKLTLDSVLNDVTASVYPMNNNLTDWEVGIESRENRPKLLLDSPSAPYWPQSREELNDPIRVVRSRAADEVKHSSIELMNIQFVQPIGDEEHDEIQSTDEALASKESLG</sequence>
<dbReference type="PANTHER" id="PTHR43289:SF34">
    <property type="entry name" value="SERINE_THREONINE-PROTEIN KINASE YBDM-RELATED"/>
    <property type="match status" value="1"/>
</dbReference>
<dbReference type="SUPFAM" id="SSF56112">
    <property type="entry name" value="Protein kinase-like (PK-like)"/>
    <property type="match status" value="1"/>
</dbReference>
<name>A0ABY5G3G5_VIBPE</name>
<dbReference type="PANTHER" id="PTHR43289">
    <property type="entry name" value="MITOGEN-ACTIVATED PROTEIN KINASE KINASE KINASE 20-RELATED"/>
    <property type="match status" value="1"/>
</dbReference>
<evidence type="ECO:0000313" key="9">
    <source>
        <dbReference type="Proteomes" id="UP001059120"/>
    </source>
</evidence>
<dbReference type="InterPro" id="IPR011009">
    <property type="entry name" value="Kinase-like_dom_sf"/>
</dbReference>
<dbReference type="Pfam" id="PF00069">
    <property type="entry name" value="Pkinase"/>
    <property type="match status" value="1"/>
</dbReference>
<evidence type="ECO:0000259" key="7">
    <source>
        <dbReference type="PROSITE" id="PS50011"/>
    </source>
</evidence>
<feature type="domain" description="Protein kinase" evidence="7">
    <location>
        <begin position="78"/>
        <end position="355"/>
    </location>
</feature>
<keyword evidence="3 8" id="KW-0418">Kinase</keyword>
<evidence type="ECO:0000256" key="2">
    <source>
        <dbReference type="ARBA" id="ARBA00022741"/>
    </source>
</evidence>
<dbReference type="CDD" id="cd14014">
    <property type="entry name" value="STKc_PknB_like"/>
    <property type="match status" value="1"/>
</dbReference>
<dbReference type="Proteomes" id="UP001059120">
    <property type="component" value="Chromosome 1"/>
</dbReference>
<evidence type="ECO:0000256" key="3">
    <source>
        <dbReference type="ARBA" id="ARBA00022777"/>
    </source>
</evidence>
<keyword evidence="4 5" id="KW-0067">ATP-binding</keyword>
<evidence type="ECO:0000256" key="5">
    <source>
        <dbReference type="PROSITE-ProRule" id="PRU10141"/>
    </source>
</evidence>
<protein>
    <submittedName>
        <fullName evidence="8">Serine/threonine protein kinase</fullName>
    </submittedName>
</protein>
<evidence type="ECO:0000256" key="6">
    <source>
        <dbReference type="SAM" id="Phobius"/>
    </source>
</evidence>
<dbReference type="PROSITE" id="PS00108">
    <property type="entry name" value="PROTEIN_KINASE_ST"/>
    <property type="match status" value="1"/>
</dbReference>
<dbReference type="GO" id="GO:0004674">
    <property type="term" value="F:protein serine/threonine kinase activity"/>
    <property type="evidence" value="ECO:0007669"/>
    <property type="project" value="UniProtKB-KW"/>
</dbReference>
<evidence type="ECO:0000313" key="8">
    <source>
        <dbReference type="EMBL" id="UTT84254.1"/>
    </source>
</evidence>
<dbReference type="InterPro" id="IPR008271">
    <property type="entry name" value="Ser/Thr_kinase_AS"/>
</dbReference>
<feature type="binding site" evidence="5">
    <location>
        <position position="109"/>
    </location>
    <ligand>
        <name>ATP</name>
        <dbReference type="ChEBI" id="CHEBI:30616"/>
    </ligand>
</feature>
<keyword evidence="1" id="KW-0808">Transferase</keyword>
<reference evidence="8" key="1">
    <citation type="submission" date="2022-01" db="EMBL/GenBank/DDBJ databases">
        <title>Alginate degradation mechanism of Vibrio pelagius WXL662.</title>
        <authorList>
            <person name="He X."/>
        </authorList>
    </citation>
    <scope>NUCLEOTIDE SEQUENCE</scope>
    <source>
        <strain evidence="8">WXL662</strain>
    </source>
</reference>
<dbReference type="InterPro" id="IPR017441">
    <property type="entry name" value="Protein_kinase_ATP_BS"/>
</dbReference>
<dbReference type="SMART" id="SM00220">
    <property type="entry name" value="S_TKc"/>
    <property type="match status" value="1"/>
</dbReference>
<keyword evidence="9" id="KW-1185">Reference proteome</keyword>
<gene>
    <name evidence="8" type="ORF">LZI70_11285</name>
</gene>
<accession>A0ABY5G3G5</accession>
<dbReference type="EMBL" id="CP090614">
    <property type="protein sequence ID" value="UTT84254.1"/>
    <property type="molecule type" value="Genomic_DNA"/>
</dbReference>
<keyword evidence="2 5" id="KW-0547">Nucleotide-binding</keyword>
<dbReference type="InterPro" id="IPR000719">
    <property type="entry name" value="Prot_kinase_dom"/>
</dbReference>
<proteinExistence type="predicted"/>
<keyword evidence="6" id="KW-0472">Membrane</keyword>
<keyword evidence="6" id="KW-0812">Transmembrane</keyword>
<evidence type="ECO:0000256" key="1">
    <source>
        <dbReference type="ARBA" id="ARBA00022679"/>
    </source>
</evidence>
<feature type="transmembrane region" description="Helical" evidence="6">
    <location>
        <begin position="340"/>
        <end position="360"/>
    </location>
</feature>
<keyword evidence="8" id="KW-0723">Serine/threonine-protein kinase</keyword>
<dbReference type="PROSITE" id="PS50011">
    <property type="entry name" value="PROTEIN_KINASE_DOM"/>
    <property type="match status" value="1"/>
</dbReference>
<dbReference type="PROSITE" id="PS00107">
    <property type="entry name" value="PROTEIN_KINASE_ATP"/>
    <property type="match status" value="1"/>
</dbReference>
<organism evidence="8 9">
    <name type="scientific">Vibrio pelagius</name>
    <dbReference type="NCBI Taxonomy" id="28169"/>
    <lineage>
        <taxon>Bacteria</taxon>
        <taxon>Pseudomonadati</taxon>
        <taxon>Pseudomonadota</taxon>
        <taxon>Gammaproteobacteria</taxon>
        <taxon>Vibrionales</taxon>
        <taxon>Vibrionaceae</taxon>
        <taxon>Vibrio</taxon>
    </lineage>
</organism>
<dbReference type="RefSeq" id="WP_255230230.1">
    <property type="nucleotide sequence ID" value="NZ_CP090614.1"/>
</dbReference>
<dbReference type="Gene3D" id="1.10.510.10">
    <property type="entry name" value="Transferase(Phosphotransferase) domain 1"/>
    <property type="match status" value="1"/>
</dbReference>
<keyword evidence="6" id="KW-1133">Transmembrane helix</keyword>
<evidence type="ECO:0000256" key="4">
    <source>
        <dbReference type="ARBA" id="ARBA00022840"/>
    </source>
</evidence>